<dbReference type="GO" id="GO:0000981">
    <property type="term" value="F:DNA-binding transcription factor activity, RNA polymerase II-specific"/>
    <property type="evidence" value="ECO:0007669"/>
    <property type="project" value="InterPro"/>
</dbReference>
<sequence length="758" mass="84317">MMSTSKFAVEMPPRKHAPEEPAESQPRAKKRAQVARACDWCRVHRVKCDSDRPCSNCRSRGGDCSNQDGPKTATLPQAVREIQRLTERVKELERELEQEQERKAVHTLNTPSSALPSTPGERDTVDVALSTTTRSRMNVSLWEGIHISTARSPQKTWFGPSSLFYFIGRINTFLTSALKQSHSAQRMLPKSASTLLDGPTTLADEDQTTPLVGTDDPIRAGESLSATQEEYFLGLFWQSFYTTYPILDEQDFKDHYNSLWVESETERKPSALVDIAIAVCMQYGTARMPTPRQGAANSDATIAGRWHYRRCQTLLATELESPSISTLQCHMLSSIYLCCASFQNMADNACGLAVRTAYMLGLHLEPPATMPRREQELRKRLWWLVYVLESKMSMKLGRPFLLHAHFATCSYPSDDRDTAKQCGSSFAPLADSITWLTWPVHNIKLMVAARTAYTCLYQRIPEIYDLPTNNPNPHCTTSLLEDWLTSLPPLCKTPRQSPGTPFSTDLSPLEIEPFAPLWLQRERLLLELMYHNLSINLYRPAICFALARTPTPLADRTAMKCAAHAVAFTHIVHQVLTSTNILTGWHETFQWSWNAAMTLVGFLLAYPYPQSAASTQAAARTALDLAVTVFETYAQSFAVAASAAAIMRDLSGKVDLLGVQSWQSSGSAKAMGTDTDEPEVVVVEGRGDQGLGGLGFVDSDDQFAQQPVLSYEENEAQIEGILGQSIDIFADPYGDFDWSGMNGGLVDQWAFLPGIPRT</sequence>
<evidence type="ECO:0000256" key="1">
    <source>
        <dbReference type="ARBA" id="ARBA00022723"/>
    </source>
</evidence>
<dbReference type="EMBL" id="VCAU01000002">
    <property type="protein sequence ID" value="KAF9894916.1"/>
    <property type="molecule type" value="Genomic_DNA"/>
</dbReference>
<keyword evidence="3" id="KW-0238">DNA-binding</keyword>
<dbReference type="InterPro" id="IPR036864">
    <property type="entry name" value="Zn2-C6_fun-type_DNA-bd_sf"/>
</dbReference>
<evidence type="ECO:0000256" key="2">
    <source>
        <dbReference type="ARBA" id="ARBA00023015"/>
    </source>
</evidence>
<dbReference type="SMART" id="SM00066">
    <property type="entry name" value="GAL4"/>
    <property type="match status" value="1"/>
</dbReference>
<dbReference type="GO" id="GO:0005634">
    <property type="term" value="C:nucleus"/>
    <property type="evidence" value="ECO:0007669"/>
    <property type="project" value="TreeGrafter"/>
</dbReference>
<dbReference type="PANTHER" id="PTHR47424">
    <property type="entry name" value="REGULATORY PROTEIN GAL4"/>
    <property type="match status" value="1"/>
</dbReference>
<feature type="region of interest" description="Disordered" evidence="6">
    <location>
        <begin position="1"/>
        <end position="31"/>
    </location>
</feature>
<evidence type="ECO:0000313" key="8">
    <source>
        <dbReference type="EMBL" id="KAF9894916.1"/>
    </source>
</evidence>
<dbReference type="GO" id="GO:0006351">
    <property type="term" value="P:DNA-templated transcription"/>
    <property type="evidence" value="ECO:0007669"/>
    <property type="project" value="InterPro"/>
</dbReference>
<dbReference type="Pfam" id="PF00172">
    <property type="entry name" value="Zn_clus"/>
    <property type="match status" value="1"/>
</dbReference>
<proteinExistence type="predicted"/>
<dbReference type="CDD" id="cd12148">
    <property type="entry name" value="fungal_TF_MHR"/>
    <property type="match status" value="1"/>
</dbReference>
<keyword evidence="4" id="KW-0804">Transcription</keyword>
<dbReference type="GO" id="GO:0000978">
    <property type="term" value="F:RNA polymerase II cis-regulatory region sequence-specific DNA binding"/>
    <property type="evidence" value="ECO:0007669"/>
    <property type="project" value="TreeGrafter"/>
</dbReference>
<dbReference type="Gene3D" id="4.10.240.10">
    <property type="entry name" value="Zn(2)-C6 fungal-type DNA-binding domain"/>
    <property type="match status" value="1"/>
</dbReference>
<keyword evidence="9" id="KW-1185">Reference proteome</keyword>
<dbReference type="InterPro" id="IPR051127">
    <property type="entry name" value="Fungal_SecMet_Regulators"/>
</dbReference>
<dbReference type="SMART" id="SM00906">
    <property type="entry name" value="Fungal_trans"/>
    <property type="match status" value="1"/>
</dbReference>
<feature type="region of interest" description="Disordered" evidence="6">
    <location>
        <begin position="98"/>
        <end position="123"/>
    </location>
</feature>
<accession>A0AAD4CY81</accession>
<keyword evidence="1" id="KW-0479">Metal-binding</keyword>
<evidence type="ECO:0000256" key="3">
    <source>
        <dbReference type="ARBA" id="ARBA00023125"/>
    </source>
</evidence>
<dbReference type="Proteomes" id="UP001194746">
    <property type="component" value="Unassembled WGS sequence"/>
</dbReference>
<dbReference type="Pfam" id="PF04082">
    <property type="entry name" value="Fungal_trans"/>
    <property type="match status" value="1"/>
</dbReference>
<dbReference type="PROSITE" id="PS50048">
    <property type="entry name" value="ZN2_CY6_FUNGAL_2"/>
    <property type="match status" value="1"/>
</dbReference>
<feature type="compositionally biased region" description="Polar residues" evidence="6">
    <location>
        <begin position="107"/>
        <end position="116"/>
    </location>
</feature>
<dbReference type="PROSITE" id="PS00463">
    <property type="entry name" value="ZN2_CY6_FUNGAL_1"/>
    <property type="match status" value="1"/>
</dbReference>
<protein>
    <recommendedName>
        <fullName evidence="7">Zn(2)-C6 fungal-type domain-containing protein</fullName>
    </recommendedName>
</protein>
<dbReference type="InterPro" id="IPR001138">
    <property type="entry name" value="Zn2Cys6_DnaBD"/>
</dbReference>
<dbReference type="CDD" id="cd00067">
    <property type="entry name" value="GAL4"/>
    <property type="match status" value="1"/>
</dbReference>
<dbReference type="SUPFAM" id="SSF57701">
    <property type="entry name" value="Zn2/Cys6 DNA-binding domain"/>
    <property type="match status" value="1"/>
</dbReference>
<dbReference type="AlphaFoldDB" id="A0AAD4CY81"/>
<reference evidence="8" key="1">
    <citation type="journal article" date="2019" name="Beilstein J. Org. Chem.">
        <title>Nanangenines: drimane sesquiterpenoids as the dominant metabolite cohort of a novel Australian fungus, Aspergillus nanangensis.</title>
        <authorList>
            <person name="Lacey H.J."/>
            <person name="Gilchrist C.L.M."/>
            <person name="Crombie A."/>
            <person name="Kalaitzis J.A."/>
            <person name="Vuong D."/>
            <person name="Rutledge P.J."/>
            <person name="Turner P."/>
            <person name="Pitt J.I."/>
            <person name="Lacey E."/>
            <person name="Chooi Y.H."/>
            <person name="Piggott A.M."/>
        </authorList>
    </citation>
    <scope>NUCLEOTIDE SEQUENCE</scope>
    <source>
        <strain evidence="8">MST-FP2251</strain>
    </source>
</reference>
<keyword evidence="5" id="KW-0539">Nucleus</keyword>
<comment type="caution">
    <text evidence="8">The sequence shown here is derived from an EMBL/GenBank/DDBJ whole genome shotgun (WGS) entry which is preliminary data.</text>
</comment>
<dbReference type="PANTHER" id="PTHR47424:SF12">
    <property type="entry name" value="TRANSCRIPTION FACTOR ASQA"/>
    <property type="match status" value="1"/>
</dbReference>
<evidence type="ECO:0000313" key="9">
    <source>
        <dbReference type="Proteomes" id="UP001194746"/>
    </source>
</evidence>
<evidence type="ECO:0000259" key="7">
    <source>
        <dbReference type="PROSITE" id="PS50048"/>
    </source>
</evidence>
<feature type="domain" description="Zn(2)-C6 fungal-type" evidence="7">
    <location>
        <begin position="37"/>
        <end position="66"/>
    </location>
</feature>
<dbReference type="InterPro" id="IPR007219">
    <property type="entry name" value="XnlR_reg_dom"/>
</dbReference>
<evidence type="ECO:0000256" key="4">
    <source>
        <dbReference type="ARBA" id="ARBA00023163"/>
    </source>
</evidence>
<dbReference type="GO" id="GO:0008270">
    <property type="term" value="F:zinc ion binding"/>
    <property type="evidence" value="ECO:0007669"/>
    <property type="project" value="InterPro"/>
</dbReference>
<name>A0AAD4CY81_ASPNN</name>
<keyword evidence="2" id="KW-0805">Transcription regulation</keyword>
<organism evidence="8 9">
    <name type="scientific">Aspergillus nanangensis</name>
    <dbReference type="NCBI Taxonomy" id="2582783"/>
    <lineage>
        <taxon>Eukaryota</taxon>
        <taxon>Fungi</taxon>
        <taxon>Dikarya</taxon>
        <taxon>Ascomycota</taxon>
        <taxon>Pezizomycotina</taxon>
        <taxon>Eurotiomycetes</taxon>
        <taxon>Eurotiomycetidae</taxon>
        <taxon>Eurotiales</taxon>
        <taxon>Aspergillaceae</taxon>
        <taxon>Aspergillus</taxon>
        <taxon>Aspergillus subgen. Circumdati</taxon>
    </lineage>
</organism>
<evidence type="ECO:0000256" key="5">
    <source>
        <dbReference type="ARBA" id="ARBA00023242"/>
    </source>
</evidence>
<reference evidence="8" key="2">
    <citation type="submission" date="2020-02" db="EMBL/GenBank/DDBJ databases">
        <authorList>
            <person name="Gilchrist C.L.M."/>
            <person name="Chooi Y.-H."/>
        </authorList>
    </citation>
    <scope>NUCLEOTIDE SEQUENCE</scope>
    <source>
        <strain evidence="8">MST-FP2251</strain>
    </source>
</reference>
<gene>
    <name evidence="8" type="ORF">FE257_004538</name>
</gene>
<evidence type="ECO:0000256" key="6">
    <source>
        <dbReference type="SAM" id="MobiDB-lite"/>
    </source>
</evidence>
<dbReference type="GO" id="GO:0000435">
    <property type="term" value="P:positive regulation of transcription from RNA polymerase II promoter by galactose"/>
    <property type="evidence" value="ECO:0007669"/>
    <property type="project" value="TreeGrafter"/>
</dbReference>